<dbReference type="EMBL" id="FR872660">
    <property type="protein sequence ID" value="CCB91958.1"/>
    <property type="molecule type" value="Genomic_DNA"/>
</dbReference>
<accession>F8LEP0</accession>
<gene>
    <name evidence="2" type="ORF">WCH_BJ08430</name>
</gene>
<evidence type="ECO:0000313" key="2">
    <source>
        <dbReference type="EMBL" id="CCB91958.1"/>
    </source>
</evidence>
<dbReference type="AlphaFoldDB" id="F8LEP0"/>
<protein>
    <submittedName>
        <fullName evidence="2">Uncharacterized protein</fullName>
    </submittedName>
</protein>
<proteinExistence type="predicted"/>
<reference evidence="2" key="1">
    <citation type="submission" date="2011-05" db="EMBL/GenBank/DDBJ databases">
        <title>Unity in variety -- the pan-genome of the Chlamydiae.</title>
        <authorList>
            <person name="Collingro A."/>
            <person name="Tischler P."/>
            <person name="Weinmaier T."/>
            <person name="Penz T."/>
            <person name="Heinz E."/>
            <person name="Brunham R.C."/>
            <person name="Read T.D."/>
            <person name="Bavoil P.M."/>
            <person name="Sachse K."/>
            <person name="Kahane S."/>
            <person name="Friedman M.G."/>
            <person name="Rattei T."/>
            <person name="Myers G.S.A."/>
            <person name="Horn M."/>
        </authorList>
    </citation>
    <scope>NUCLEOTIDE SEQUENCE</scope>
    <source>
        <strain evidence="2">2032/99</strain>
    </source>
</reference>
<sequence length="59" mass="5790">MHTPPAARVSKLSALIVGIALAIFGVCIFPANPIAGFIIGGVGGVIAASGAIAYNAGRR</sequence>
<name>F8LEP0_9BACT</name>
<evidence type="ECO:0000256" key="1">
    <source>
        <dbReference type="SAM" id="Phobius"/>
    </source>
</evidence>
<feature type="transmembrane region" description="Helical" evidence="1">
    <location>
        <begin position="12"/>
        <end position="31"/>
    </location>
</feature>
<organism evidence="2">
    <name type="scientific">Waddlia chondrophila 2032/99</name>
    <dbReference type="NCBI Taxonomy" id="765953"/>
    <lineage>
        <taxon>Bacteria</taxon>
        <taxon>Pseudomonadati</taxon>
        <taxon>Chlamydiota</taxon>
        <taxon>Chlamydiia</taxon>
        <taxon>Parachlamydiales</taxon>
        <taxon>Waddliaceae</taxon>
        <taxon>Waddlia</taxon>
    </lineage>
</organism>
<keyword evidence="1" id="KW-1133">Transmembrane helix</keyword>
<keyword evidence="1" id="KW-0812">Transmembrane</keyword>
<keyword evidence="1" id="KW-0472">Membrane</keyword>
<feature type="transmembrane region" description="Helical" evidence="1">
    <location>
        <begin position="37"/>
        <end position="56"/>
    </location>
</feature>